<dbReference type="GO" id="GO:0046872">
    <property type="term" value="F:metal ion binding"/>
    <property type="evidence" value="ECO:0007669"/>
    <property type="project" value="InterPro"/>
</dbReference>
<dbReference type="KEGG" id="rte:GSU10_09900"/>
<dbReference type="Pfam" id="PF13535">
    <property type="entry name" value="ATP-grasp_4"/>
    <property type="match status" value="1"/>
</dbReference>
<dbReference type="EMBL" id="CP047186">
    <property type="protein sequence ID" value="QHC55911.1"/>
    <property type="molecule type" value="Genomic_DNA"/>
</dbReference>
<dbReference type="GO" id="GO:0034026">
    <property type="term" value="F:L-amino-acid alpha-ligase activity"/>
    <property type="evidence" value="ECO:0007669"/>
    <property type="project" value="UniProtKB-EC"/>
</dbReference>
<dbReference type="PANTHER" id="PTHR43585">
    <property type="entry name" value="FUMIPYRROLE BIOSYNTHESIS PROTEIN C"/>
    <property type="match status" value="1"/>
</dbReference>
<dbReference type="InterPro" id="IPR041472">
    <property type="entry name" value="BL00235/CARNS1_N"/>
</dbReference>
<dbReference type="InterPro" id="IPR011761">
    <property type="entry name" value="ATP-grasp"/>
</dbReference>
<feature type="domain" description="ATP-grasp" evidence="5">
    <location>
        <begin position="111"/>
        <end position="310"/>
    </location>
</feature>
<evidence type="ECO:0000313" key="7">
    <source>
        <dbReference type="EMBL" id="QHC55911.1"/>
    </source>
</evidence>
<protein>
    <submittedName>
        <fullName evidence="7">ATP-grasp domain-containing protein</fullName>
    </submittedName>
    <submittedName>
        <fullName evidence="6">Alanine-anticapsin ligase BacD</fullName>
        <ecNumber evidence="6">6.3.2.49</ecNumber>
    </submittedName>
</protein>
<reference evidence="6 8" key="1">
    <citation type="submission" date="2015-08" db="EMBL/GenBank/DDBJ databases">
        <title>Draft Genome Sequence of Rathayibacter sp. Strain VKM Ac-2596 Isolated from Leaf Gall Induced by Plant-Parasitic Nematodes.</title>
        <authorList>
            <person name="Vasilenko O.V."/>
            <person name="Starodumova I.P."/>
            <person name="Tarlachkov S.V."/>
            <person name="Dorofeeva L.V."/>
            <person name="Evtushenko L.I."/>
        </authorList>
    </citation>
    <scope>NUCLEOTIDE SEQUENCE [LARGE SCALE GENOMIC DNA]</scope>
    <source>
        <strain evidence="6 8">VKM Ac-2596</strain>
    </source>
</reference>
<dbReference type="EMBL" id="LIIN01000002">
    <property type="protein sequence ID" value="KZX22723.1"/>
    <property type="molecule type" value="Genomic_DNA"/>
</dbReference>
<evidence type="ECO:0000313" key="6">
    <source>
        <dbReference type="EMBL" id="KZX22723.1"/>
    </source>
</evidence>
<dbReference type="InterPro" id="IPR040570">
    <property type="entry name" value="LAL_C2"/>
</dbReference>
<reference evidence="7" key="3">
    <citation type="submission" date="2019-12" db="EMBL/GenBank/DDBJ databases">
        <title>Complete and Draft Genome Sequences of New Strains and Members of Some Known Species of the Genus Rathayibacter isolated from Plants.</title>
        <authorList>
            <person name="Tarlachkov S.V."/>
            <person name="Starodumova I.P."/>
            <person name="Dorofeeva L.V."/>
            <person name="Prisyazhnaya N.V."/>
            <person name="Leyn S.A."/>
            <person name="Zlamal J.E."/>
            <person name="Elane M.L."/>
            <person name="Osterman A.L."/>
            <person name="Nadler S.A."/>
            <person name="Subbotin S.A."/>
            <person name="Evtushenko L.I."/>
        </authorList>
    </citation>
    <scope>NUCLEOTIDE SEQUENCE</scope>
    <source>
        <strain evidence="7">VKM Ac-2761</strain>
    </source>
</reference>
<reference evidence="9" key="2">
    <citation type="submission" date="2019-12" db="EMBL/GenBank/DDBJ databases">
        <title>Complete and draft genome sequences of new strains and members of some known species of the genus Rathayibacter isolated from plants.</title>
        <authorList>
            <person name="Tarlachkov S.V."/>
            <person name="Starodumova I.P."/>
            <person name="Dorofeeva L.V."/>
            <person name="Prisyazhnaya N.V."/>
            <person name="Leyn S."/>
            <person name="Zlamal J."/>
            <person name="Elan M."/>
            <person name="Osterman A.L."/>
            <person name="Nadler S."/>
            <person name="Subbotin S.A."/>
            <person name="Evtushenko L.I."/>
        </authorList>
    </citation>
    <scope>NUCLEOTIDE SEQUENCE [LARGE SCALE GENOMIC DNA]</scope>
    <source>
        <strain evidence="9">VKM Ac-2761</strain>
    </source>
</reference>
<evidence type="ECO:0000256" key="4">
    <source>
        <dbReference type="PROSITE-ProRule" id="PRU00409"/>
    </source>
</evidence>
<keyword evidence="8" id="KW-1185">Reference proteome</keyword>
<organism evidence="6 8">
    <name type="scientific">Rathayibacter tanaceti</name>
    <dbReference type="NCBI Taxonomy" id="1671680"/>
    <lineage>
        <taxon>Bacteria</taxon>
        <taxon>Bacillati</taxon>
        <taxon>Actinomycetota</taxon>
        <taxon>Actinomycetes</taxon>
        <taxon>Micrococcales</taxon>
        <taxon>Microbacteriaceae</taxon>
        <taxon>Rathayibacter</taxon>
    </lineage>
</organism>
<accession>A0A166IPM9</accession>
<dbReference type="PROSITE" id="PS50975">
    <property type="entry name" value="ATP_GRASP"/>
    <property type="match status" value="1"/>
</dbReference>
<evidence type="ECO:0000313" key="9">
    <source>
        <dbReference type="Proteomes" id="UP000465031"/>
    </source>
</evidence>
<dbReference type="Proteomes" id="UP000076717">
    <property type="component" value="Unassembled WGS sequence"/>
</dbReference>
<dbReference type="InterPro" id="IPR052032">
    <property type="entry name" value="ATP-dep_AA_Ligase"/>
</dbReference>
<dbReference type="OrthoDB" id="24041at2"/>
<dbReference type="Gene3D" id="3.40.50.20">
    <property type="match status" value="1"/>
</dbReference>
<dbReference type="PANTHER" id="PTHR43585:SF2">
    <property type="entry name" value="ATP-GRASP ENZYME FSQD"/>
    <property type="match status" value="1"/>
</dbReference>
<dbReference type="Pfam" id="PF18130">
    <property type="entry name" value="ATPgrasp_N"/>
    <property type="match status" value="1"/>
</dbReference>
<sequence>MSAPAESVLVISASARTLWKVRDAGLAVVHIEDPTMAAPASAALCVRSLRHTLTDVPALVRLAEQLHAEHRFSGVVTNHEPAIAAAQAIADTLGLPSSGVGALLRDKAALRRALAGSRLALPWAVLSSRADLTSFVREHGLPLIVKPTSGSASLGVFPVREARELDAVWAQVRSLLEEGHRYSAVLPVFGFMIERYVDGPEFSVESVSTDGRHEFLAIVEKTTNEHRVEVAHTVPARLSGEGARRVMDAVRELLDRIGFRAGPAHTEVILGADGVVVVESHARTGGDGIPALVAAVTGRDAERELIALATGRPVPPSEPPTAVAISKRFLEARTGTVVSISGVEAARALAGVREVMVAVEPGDQVQDADASWWRVGEVVAAAASAQAAEDLAARAAAMIRIEVR</sequence>
<dbReference type="EC" id="6.3.2.49" evidence="6"/>
<evidence type="ECO:0000256" key="1">
    <source>
        <dbReference type="ARBA" id="ARBA00022598"/>
    </source>
</evidence>
<dbReference type="Pfam" id="PF18603">
    <property type="entry name" value="LAL_C2"/>
    <property type="match status" value="1"/>
</dbReference>
<keyword evidence="1 6" id="KW-0436">Ligase</keyword>
<dbReference type="GO" id="GO:0005524">
    <property type="term" value="F:ATP binding"/>
    <property type="evidence" value="ECO:0007669"/>
    <property type="project" value="UniProtKB-UniRule"/>
</dbReference>
<keyword evidence="3 4" id="KW-0067">ATP-binding</keyword>
<evidence type="ECO:0000313" key="8">
    <source>
        <dbReference type="Proteomes" id="UP000076717"/>
    </source>
</evidence>
<evidence type="ECO:0000259" key="5">
    <source>
        <dbReference type="PROSITE" id="PS50975"/>
    </source>
</evidence>
<dbReference type="PATRIC" id="fig|1671680.3.peg.78"/>
<gene>
    <name evidence="6" type="primary">bacD_2</name>
    <name evidence="6" type="ORF">ACH61_00077</name>
    <name evidence="7" type="ORF">GSU10_09900</name>
</gene>
<evidence type="ECO:0000256" key="3">
    <source>
        <dbReference type="ARBA" id="ARBA00022840"/>
    </source>
</evidence>
<dbReference type="Proteomes" id="UP000465031">
    <property type="component" value="Chromosome"/>
</dbReference>
<proteinExistence type="predicted"/>
<name>A0A166IPM9_9MICO</name>
<keyword evidence="2 4" id="KW-0547">Nucleotide-binding</keyword>
<dbReference type="RefSeq" id="WP_132504075.1">
    <property type="nucleotide sequence ID" value="NZ_CP047186.1"/>
</dbReference>
<dbReference type="SUPFAM" id="SSF56059">
    <property type="entry name" value="Glutathione synthetase ATP-binding domain-like"/>
    <property type="match status" value="1"/>
</dbReference>
<dbReference type="AlphaFoldDB" id="A0A166IPM9"/>
<dbReference type="Gene3D" id="3.30.470.20">
    <property type="entry name" value="ATP-grasp fold, B domain"/>
    <property type="match status" value="1"/>
</dbReference>
<evidence type="ECO:0000256" key="2">
    <source>
        <dbReference type="ARBA" id="ARBA00022741"/>
    </source>
</evidence>